<evidence type="ECO:0000313" key="1">
    <source>
        <dbReference type="EMBL" id="JAH99869.1"/>
    </source>
</evidence>
<organism evidence="1">
    <name type="scientific">Anguilla anguilla</name>
    <name type="common">European freshwater eel</name>
    <name type="synonym">Muraena anguilla</name>
    <dbReference type="NCBI Taxonomy" id="7936"/>
    <lineage>
        <taxon>Eukaryota</taxon>
        <taxon>Metazoa</taxon>
        <taxon>Chordata</taxon>
        <taxon>Craniata</taxon>
        <taxon>Vertebrata</taxon>
        <taxon>Euteleostomi</taxon>
        <taxon>Actinopterygii</taxon>
        <taxon>Neopterygii</taxon>
        <taxon>Teleostei</taxon>
        <taxon>Anguilliformes</taxon>
        <taxon>Anguillidae</taxon>
        <taxon>Anguilla</taxon>
    </lineage>
</organism>
<reference evidence="1" key="1">
    <citation type="submission" date="2014-11" db="EMBL/GenBank/DDBJ databases">
        <authorList>
            <person name="Amaro Gonzalez C."/>
        </authorList>
    </citation>
    <scope>NUCLEOTIDE SEQUENCE</scope>
</reference>
<proteinExistence type="predicted"/>
<accession>A0A0E9XB74</accession>
<reference evidence="1" key="2">
    <citation type="journal article" date="2015" name="Fish Shellfish Immunol.">
        <title>Early steps in the European eel (Anguilla anguilla)-Vibrio vulnificus interaction in the gills: Role of the RtxA13 toxin.</title>
        <authorList>
            <person name="Callol A."/>
            <person name="Pajuelo D."/>
            <person name="Ebbesson L."/>
            <person name="Teles M."/>
            <person name="MacKenzie S."/>
            <person name="Amaro C."/>
        </authorList>
    </citation>
    <scope>NUCLEOTIDE SEQUENCE</scope>
</reference>
<name>A0A0E9XB74_ANGAN</name>
<sequence length="44" mass="5368">MYTNVARYHRCSHVIRGQHQLMQLNCNWRSVSLHLHIFIAISWF</sequence>
<dbReference type="AlphaFoldDB" id="A0A0E9XB74"/>
<dbReference type="EMBL" id="GBXM01008708">
    <property type="protein sequence ID" value="JAH99869.1"/>
    <property type="molecule type" value="Transcribed_RNA"/>
</dbReference>
<protein>
    <submittedName>
        <fullName evidence="1">Uncharacterized protein</fullName>
    </submittedName>
</protein>